<keyword evidence="2" id="KW-1185">Reference proteome</keyword>
<accession>A0A165CMT4</accession>
<proteinExistence type="predicted"/>
<protein>
    <submittedName>
        <fullName evidence="1">Uncharacterized protein</fullName>
    </submittedName>
</protein>
<reference evidence="1 2" key="1">
    <citation type="journal article" date="2016" name="Mol. Biol. Evol.">
        <title>Comparative Genomics of Early-Diverging Mushroom-Forming Fungi Provides Insights into the Origins of Lignocellulose Decay Capabilities.</title>
        <authorList>
            <person name="Nagy L.G."/>
            <person name="Riley R."/>
            <person name="Tritt A."/>
            <person name="Adam C."/>
            <person name="Daum C."/>
            <person name="Floudas D."/>
            <person name="Sun H."/>
            <person name="Yadav J.S."/>
            <person name="Pangilinan J."/>
            <person name="Larsson K.H."/>
            <person name="Matsuura K."/>
            <person name="Barry K."/>
            <person name="Labutti K."/>
            <person name="Kuo R."/>
            <person name="Ohm R.A."/>
            <person name="Bhattacharya S.S."/>
            <person name="Shirouzu T."/>
            <person name="Yoshinaga Y."/>
            <person name="Martin F.M."/>
            <person name="Grigoriev I.V."/>
            <person name="Hibbett D.S."/>
        </authorList>
    </citation>
    <scope>NUCLEOTIDE SEQUENCE [LARGE SCALE GENOMIC DNA]</scope>
    <source>
        <strain evidence="1 2">93-53</strain>
    </source>
</reference>
<dbReference type="Proteomes" id="UP000076871">
    <property type="component" value="Unassembled WGS sequence"/>
</dbReference>
<gene>
    <name evidence="1" type="ORF">LAESUDRAFT_751856</name>
</gene>
<organism evidence="1 2">
    <name type="scientific">Laetiporus sulphureus 93-53</name>
    <dbReference type="NCBI Taxonomy" id="1314785"/>
    <lineage>
        <taxon>Eukaryota</taxon>
        <taxon>Fungi</taxon>
        <taxon>Dikarya</taxon>
        <taxon>Basidiomycota</taxon>
        <taxon>Agaricomycotina</taxon>
        <taxon>Agaricomycetes</taxon>
        <taxon>Polyporales</taxon>
        <taxon>Laetiporus</taxon>
    </lineage>
</organism>
<evidence type="ECO:0000313" key="1">
    <source>
        <dbReference type="EMBL" id="KZT03097.1"/>
    </source>
</evidence>
<dbReference type="EMBL" id="KV427647">
    <property type="protein sequence ID" value="KZT03097.1"/>
    <property type="molecule type" value="Genomic_DNA"/>
</dbReference>
<sequence>MGMQFRVEARRLDGSQDVAMAPSSQIVISSTPTREMRARAVVIDSENGLRAPKFAVVAADSTYIPSVNVSAGMMGPRPSLIPRPYEVVINELLAEKELEAEYRAERLPSPAKNAESAGALAAYNASDGCHEVSNGIGRLMTGSTTADEIWTVGNEYRQLTICSSSGNFEAEKVHEGIVRAVLLAYTVTVAAEQTSPTDRPMIRQRPSRMIVATKRDILASDDVVFGSSTTKAPASALSHRSATDRCAIQRKGEDRPGECSRIMSTMKVGPPSRYNYAMSKRVHHHYPNVSRNGDVKRCGVESRQPHLEGVGWPPRGYPCDGPLVGSDGVIATRDKLGRCRAMASHEKLQQSRIL</sequence>
<dbReference type="RefSeq" id="XP_040760837.1">
    <property type="nucleotide sequence ID" value="XM_040911691.1"/>
</dbReference>
<name>A0A165CMT4_9APHY</name>
<evidence type="ECO:0000313" key="2">
    <source>
        <dbReference type="Proteomes" id="UP000076871"/>
    </source>
</evidence>
<dbReference type="GeneID" id="63828719"/>
<dbReference type="AlphaFoldDB" id="A0A165CMT4"/>
<dbReference type="InParanoid" id="A0A165CMT4"/>